<reference evidence="4" key="1">
    <citation type="submission" date="2022-03" db="EMBL/GenBank/DDBJ databases">
        <title>A functionally conserved STORR gene fusion in Papaver species that diverged 16.8 million years ago.</title>
        <authorList>
            <person name="Catania T."/>
        </authorList>
    </citation>
    <scope>NUCLEOTIDE SEQUENCE</scope>
    <source>
        <strain evidence="4">S-191538</strain>
    </source>
</reference>
<dbReference type="Pfam" id="PF01453">
    <property type="entry name" value="B_lectin"/>
    <property type="match status" value="1"/>
</dbReference>
<gene>
    <name evidence="4" type="ORF">MKW94_010784</name>
</gene>
<dbReference type="InterPro" id="IPR036426">
    <property type="entry name" value="Bulb-type_lectin_dom_sf"/>
</dbReference>
<dbReference type="SMART" id="SM00108">
    <property type="entry name" value="B_lectin"/>
    <property type="match status" value="1"/>
</dbReference>
<keyword evidence="1" id="KW-0732">Signal</keyword>
<dbReference type="Gene3D" id="2.90.10.10">
    <property type="entry name" value="Bulb-type lectin domain"/>
    <property type="match status" value="1"/>
</dbReference>
<dbReference type="AlphaFoldDB" id="A0AA41V975"/>
<evidence type="ECO:0000313" key="4">
    <source>
        <dbReference type="EMBL" id="MCL7035569.1"/>
    </source>
</evidence>
<organism evidence="4 5">
    <name type="scientific">Papaver nudicaule</name>
    <name type="common">Iceland poppy</name>
    <dbReference type="NCBI Taxonomy" id="74823"/>
    <lineage>
        <taxon>Eukaryota</taxon>
        <taxon>Viridiplantae</taxon>
        <taxon>Streptophyta</taxon>
        <taxon>Embryophyta</taxon>
        <taxon>Tracheophyta</taxon>
        <taxon>Spermatophyta</taxon>
        <taxon>Magnoliopsida</taxon>
        <taxon>Ranunculales</taxon>
        <taxon>Papaveraceae</taxon>
        <taxon>Papaveroideae</taxon>
        <taxon>Papaver</taxon>
    </lineage>
</organism>
<dbReference type="PROSITE" id="PS50948">
    <property type="entry name" value="PAN"/>
    <property type="match status" value="1"/>
</dbReference>
<evidence type="ECO:0000256" key="1">
    <source>
        <dbReference type="ARBA" id="ARBA00022729"/>
    </source>
</evidence>
<dbReference type="SUPFAM" id="SSF51110">
    <property type="entry name" value="alpha-D-mannose-specific plant lectins"/>
    <property type="match status" value="1"/>
</dbReference>
<name>A0AA41V975_PAPNU</name>
<sequence length="353" mass="40236">MGGGRTQSTGHEALRRWVWAANLNRPVGKNATLLFGRNGNLILADTNGRAVWQTQTANIGVTDINLLSNGNLVLLNKKGNFVWQSFDYPTNTLLNGQGLPDGSSRLVSGSYSMVVDYYPTLFFKTKRNPPMVYFSFTDFLVRFNKVNFIANGKQFDFFYAGTTGFDQYREDVWDHPGYNTTLSMLRLEKDGNLRVYTYNGFMKIWESPYSYLSSKSYECNLPEKCGLFGYCENQKCVSCPSSKGLLAASWNKECKREKTPHCKGTKSKVAYYRLENVSSSIRTANDKDYKKLSVDGCKNKCNEDCKCVGFFYRTEYGTCMVATTEMYTLTSDNIRWELGYIEPKVNTYIKYAK</sequence>
<evidence type="ECO:0000259" key="2">
    <source>
        <dbReference type="PROSITE" id="PS50927"/>
    </source>
</evidence>
<dbReference type="InterPro" id="IPR001480">
    <property type="entry name" value="Bulb-type_lectin_dom"/>
</dbReference>
<proteinExistence type="predicted"/>
<feature type="domain" description="Apple" evidence="3">
    <location>
        <begin position="262"/>
        <end position="345"/>
    </location>
</feature>
<evidence type="ECO:0000313" key="5">
    <source>
        <dbReference type="Proteomes" id="UP001177140"/>
    </source>
</evidence>
<keyword evidence="5" id="KW-1185">Reference proteome</keyword>
<dbReference type="PANTHER" id="PTHR47976">
    <property type="entry name" value="G-TYPE LECTIN S-RECEPTOR-LIKE SERINE/THREONINE-PROTEIN KINASE SD2-5"/>
    <property type="match status" value="1"/>
</dbReference>
<accession>A0AA41V975</accession>
<dbReference type="EMBL" id="JAJJMA010158405">
    <property type="protein sequence ID" value="MCL7035569.1"/>
    <property type="molecule type" value="Genomic_DNA"/>
</dbReference>
<evidence type="ECO:0000259" key="3">
    <source>
        <dbReference type="PROSITE" id="PS50948"/>
    </source>
</evidence>
<dbReference type="PROSITE" id="PS50927">
    <property type="entry name" value="BULB_LECTIN"/>
    <property type="match status" value="1"/>
</dbReference>
<dbReference type="InterPro" id="IPR051343">
    <property type="entry name" value="G-type_lectin_kinases/EP1-like"/>
</dbReference>
<dbReference type="CDD" id="cd00028">
    <property type="entry name" value="B_lectin"/>
    <property type="match status" value="1"/>
</dbReference>
<protein>
    <submittedName>
        <fullName evidence="4">Uncharacterized protein</fullName>
    </submittedName>
</protein>
<feature type="domain" description="Bulb-type lectin" evidence="2">
    <location>
        <begin position="1"/>
        <end position="87"/>
    </location>
</feature>
<dbReference type="InterPro" id="IPR003609">
    <property type="entry name" value="Pan_app"/>
</dbReference>
<dbReference type="Proteomes" id="UP001177140">
    <property type="component" value="Unassembled WGS sequence"/>
</dbReference>
<comment type="caution">
    <text evidence="4">The sequence shown here is derived from an EMBL/GenBank/DDBJ whole genome shotgun (WGS) entry which is preliminary data.</text>
</comment>